<evidence type="ECO:0000313" key="2">
    <source>
        <dbReference type="EMBL" id="TBU22479.1"/>
    </source>
</evidence>
<name>A0A4Q9M6F9_9APHY</name>
<feature type="region of interest" description="Disordered" evidence="1">
    <location>
        <begin position="1"/>
        <end position="45"/>
    </location>
</feature>
<evidence type="ECO:0000256" key="1">
    <source>
        <dbReference type="SAM" id="MobiDB-lite"/>
    </source>
</evidence>
<dbReference type="Proteomes" id="UP000292957">
    <property type="component" value="Unassembled WGS sequence"/>
</dbReference>
<sequence length="75" mass="7758">MSEGSTIARPASAHLQASGPTVSPIIHSQQPAPVTAMSTHPDKSTKFGHADRIRGGCVPCPDGSICYIIPIPCCC</sequence>
<accession>A0A4Q9M6F9</accession>
<protein>
    <submittedName>
        <fullName evidence="2">Uncharacterized protein</fullName>
    </submittedName>
</protein>
<dbReference type="OrthoDB" id="2798764at2759"/>
<gene>
    <name evidence="2" type="ORF">BD311DRAFT_770347</name>
</gene>
<dbReference type="AlphaFoldDB" id="A0A4Q9M6F9"/>
<reference evidence="2" key="1">
    <citation type="submission" date="2019-01" db="EMBL/GenBank/DDBJ databases">
        <title>Draft genome sequences of three monokaryotic isolates of the white-rot basidiomycete fungus Dichomitus squalens.</title>
        <authorList>
            <consortium name="DOE Joint Genome Institute"/>
            <person name="Lopez S.C."/>
            <person name="Andreopoulos B."/>
            <person name="Pangilinan J."/>
            <person name="Lipzen A."/>
            <person name="Riley R."/>
            <person name="Ahrendt S."/>
            <person name="Ng V."/>
            <person name="Barry K."/>
            <person name="Daum C."/>
            <person name="Grigoriev I.V."/>
            <person name="Hilden K.S."/>
            <person name="Makela M.R."/>
            <person name="de Vries R.P."/>
        </authorList>
    </citation>
    <scope>NUCLEOTIDE SEQUENCE [LARGE SCALE GENOMIC DNA]</scope>
    <source>
        <strain evidence="2">OM18370.1</strain>
    </source>
</reference>
<proteinExistence type="predicted"/>
<feature type="compositionally biased region" description="Polar residues" evidence="1">
    <location>
        <begin position="18"/>
        <end position="38"/>
    </location>
</feature>
<dbReference type="EMBL" id="ML143540">
    <property type="protein sequence ID" value="TBU22479.1"/>
    <property type="molecule type" value="Genomic_DNA"/>
</dbReference>
<organism evidence="2">
    <name type="scientific">Dichomitus squalens</name>
    <dbReference type="NCBI Taxonomy" id="114155"/>
    <lineage>
        <taxon>Eukaryota</taxon>
        <taxon>Fungi</taxon>
        <taxon>Dikarya</taxon>
        <taxon>Basidiomycota</taxon>
        <taxon>Agaricomycotina</taxon>
        <taxon>Agaricomycetes</taxon>
        <taxon>Polyporales</taxon>
        <taxon>Polyporaceae</taxon>
        <taxon>Dichomitus</taxon>
    </lineage>
</organism>